<reference evidence="1" key="1">
    <citation type="submission" date="2019-03" db="EMBL/GenBank/DDBJ databases">
        <title>Single cell metagenomics reveals metabolic interactions within the superorganism composed of flagellate Streblomastix strix and complex community of Bacteroidetes bacteria on its surface.</title>
        <authorList>
            <person name="Treitli S.C."/>
            <person name="Kolisko M."/>
            <person name="Husnik F."/>
            <person name="Keeling P."/>
            <person name="Hampl V."/>
        </authorList>
    </citation>
    <scope>NUCLEOTIDE SEQUENCE</scope>
    <source>
        <strain evidence="1">STM</strain>
    </source>
</reference>
<proteinExistence type="predicted"/>
<evidence type="ECO:0008006" key="2">
    <source>
        <dbReference type="Google" id="ProtNLM"/>
    </source>
</evidence>
<comment type="caution">
    <text evidence="1">The sequence shown here is derived from an EMBL/GenBank/DDBJ whole genome shotgun (WGS) entry which is preliminary data.</text>
</comment>
<sequence>MKSVKTIYPNLPVDYEKEPLLLDLNHGTDDAFDVHLNARQLMGGVMFICLNGETEFILDMKSYKLKKGDICIAFPFSILQTVSKSDDFERFIIAVSLELIQDIQIPSPTEYYLYIKDNPCIYLDEEEQKNVIGALQYDDSEICINRSSVQKGNYKKHI</sequence>
<accession>A0A5J4R195</accession>
<protein>
    <recommendedName>
        <fullName evidence="2">AraC-type arabinose-binding/dimerisation domain-containing protein</fullName>
    </recommendedName>
</protein>
<dbReference type="EMBL" id="SNRY01002070">
    <property type="protein sequence ID" value="KAA6326960.1"/>
    <property type="molecule type" value="Genomic_DNA"/>
</dbReference>
<dbReference type="AlphaFoldDB" id="A0A5J4R195"/>
<evidence type="ECO:0000313" key="1">
    <source>
        <dbReference type="EMBL" id="KAA6326960.1"/>
    </source>
</evidence>
<name>A0A5J4R195_9ZZZZ</name>
<gene>
    <name evidence="1" type="ORF">EZS27_024004</name>
</gene>
<organism evidence="1">
    <name type="scientific">termite gut metagenome</name>
    <dbReference type="NCBI Taxonomy" id="433724"/>
    <lineage>
        <taxon>unclassified sequences</taxon>
        <taxon>metagenomes</taxon>
        <taxon>organismal metagenomes</taxon>
    </lineage>
</organism>